<evidence type="ECO:0000256" key="2">
    <source>
        <dbReference type="SAM" id="Phobius"/>
    </source>
</evidence>
<keyword evidence="2" id="KW-1133">Transmembrane helix</keyword>
<evidence type="ECO:0000313" key="4">
    <source>
        <dbReference type="Proteomes" id="UP000282084"/>
    </source>
</evidence>
<sequence>MRWLWAAGGLLLVAVGVGVALVGLERADQVASVVGACAGVAGLAVSLVGLRRPARREQPPAGPPASGRTVTNTIENSVVHGPAIQIGSVDGNAESDERDR</sequence>
<keyword evidence="4" id="KW-1185">Reference proteome</keyword>
<dbReference type="EMBL" id="RBXO01000001">
    <property type="protein sequence ID" value="RKT52353.1"/>
    <property type="molecule type" value="Genomic_DNA"/>
</dbReference>
<name>A0A495VV41_9PSEU</name>
<organism evidence="3 4">
    <name type="scientific">Saccharothrix australiensis</name>
    <dbReference type="NCBI Taxonomy" id="2072"/>
    <lineage>
        <taxon>Bacteria</taxon>
        <taxon>Bacillati</taxon>
        <taxon>Actinomycetota</taxon>
        <taxon>Actinomycetes</taxon>
        <taxon>Pseudonocardiales</taxon>
        <taxon>Pseudonocardiaceae</taxon>
        <taxon>Saccharothrix</taxon>
    </lineage>
</organism>
<feature type="transmembrane region" description="Helical" evidence="2">
    <location>
        <begin position="30"/>
        <end position="50"/>
    </location>
</feature>
<protein>
    <submittedName>
        <fullName evidence="3">Uncharacterized protein</fullName>
    </submittedName>
</protein>
<keyword evidence="2" id="KW-0812">Transmembrane</keyword>
<dbReference type="RefSeq" id="WP_121001843.1">
    <property type="nucleotide sequence ID" value="NZ_RBXO01000001.1"/>
</dbReference>
<dbReference type="AlphaFoldDB" id="A0A495VV41"/>
<accession>A0A495VV41</accession>
<dbReference type="Proteomes" id="UP000282084">
    <property type="component" value="Unassembled WGS sequence"/>
</dbReference>
<reference evidence="3 4" key="1">
    <citation type="submission" date="2018-10" db="EMBL/GenBank/DDBJ databases">
        <title>Sequencing the genomes of 1000 actinobacteria strains.</title>
        <authorList>
            <person name="Klenk H.-P."/>
        </authorList>
    </citation>
    <scope>NUCLEOTIDE SEQUENCE [LARGE SCALE GENOMIC DNA]</scope>
    <source>
        <strain evidence="3 4">DSM 43800</strain>
    </source>
</reference>
<gene>
    <name evidence="3" type="ORF">C8E97_0863</name>
</gene>
<evidence type="ECO:0000256" key="1">
    <source>
        <dbReference type="SAM" id="MobiDB-lite"/>
    </source>
</evidence>
<feature type="region of interest" description="Disordered" evidence="1">
    <location>
        <begin position="53"/>
        <end position="73"/>
    </location>
</feature>
<proteinExistence type="predicted"/>
<comment type="caution">
    <text evidence="3">The sequence shown here is derived from an EMBL/GenBank/DDBJ whole genome shotgun (WGS) entry which is preliminary data.</text>
</comment>
<keyword evidence="2" id="KW-0472">Membrane</keyword>
<evidence type="ECO:0000313" key="3">
    <source>
        <dbReference type="EMBL" id="RKT52353.1"/>
    </source>
</evidence>